<dbReference type="InterPro" id="IPR041700">
    <property type="entry name" value="OMP_b-brl_3"/>
</dbReference>
<dbReference type="PANTHER" id="PTHR40980:SF4">
    <property type="entry name" value="TONB-DEPENDENT RECEPTOR-LIKE BETA-BARREL DOMAIN-CONTAINING PROTEIN"/>
    <property type="match status" value="1"/>
</dbReference>
<dbReference type="Gene3D" id="2.40.170.20">
    <property type="entry name" value="TonB-dependent receptor, beta-barrel domain"/>
    <property type="match status" value="1"/>
</dbReference>
<dbReference type="GO" id="GO:0009279">
    <property type="term" value="C:cell outer membrane"/>
    <property type="evidence" value="ECO:0007669"/>
    <property type="project" value="UniProtKB-SubCell"/>
</dbReference>
<dbReference type="InterPro" id="IPR036942">
    <property type="entry name" value="Beta-barrel_TonB_sf"/>
</dbReference>
<reference evidence="5 6" key="1">
    <citation type="submission" date="2017-11" db="EMBL/GenBank/DDBJ databases">
        <title>Infants hospitalized years apart are colonized by the same room-sourced microbial strains.</title>
        <authorList>
            <person name="Brooks B."/>
            <person name="Olm M.R."/>
            <person name="Firek B.A."/>
            <person name="Baker R."/>
            <person name="Thomas B.C."/>
            <person name="Morowitz M.J."/>
            <person name="Banfield J.F."/>
        </authorList>
    </citation>
    <scope>NUCLEOTIDE SEQUENCE [LARGE SCALE GENOMIC DNA]</scope>
    <source>
        <strain evidence="5">S2_009_000_R2_76</strain>
    </source>
</reference>
<evidence type="ECO:0000313" key="5">
    <source>
        <dbReference type="EMBL" id="PZP40837.1"/>
    </source>
</evidence>
<evidence type="ECO:0000259" key="4">
    <source>
        <dbReference type="Pfam" id="PF14905"/>
    </source>
</evidence>
<name>A0A2W5EGY3_9SPHI</name>
<gene>
    <name evidence="5" type="ORF">DI598_18970</name>
</gene>
<feature type="domain" description="Outer membrane protein beta-barrel" evidence="4">
    <location>
        <begin position="140"/>
        <end position="542"/>
    </location>
</feature>
<feature type="non-terminal residue" evidence="5">
    <location>
        <position position="1"/>
    </location>
</feature>
<dbReference type="PANTHER" id="PTHR40980">
    <property type="entry name" value="PLUG DOMAIN-CONTAINING PROTEIN"/>
    <property type="match status" value="1"/>
</dbReference>
<evidence type="ECO:0000256" key="2">
    <source>
        <dbReference type="ARBA" id="ARBA00023136"/>
    </source>
</evidence>
<evidence type="ECO:0000313" key="6">
    <source>
        <dbReference type="Proteomes" id="UP000249645"/>
    </source>
</evidence>
<comment type="caution">
    <text evidence="5">The sequence shown here is derived from an EMBL/GenBank/DDBJ whole genome shotgun (WGS) entry which is preliminary data.</text>
</comment>
<dbReference type="EMBL" id="QFOI01000574">
    <property type="protein sequence ID" value="PZP40837.1"/>
    <property type="molecule type" value="Genomic_DNA"/>
</dbReference>
<accession>A0A2W5EGY3</accession>
<evidence type="ECO:0000256" key="3">
    <source>
        <dbReference type="ARBA" id="ARBA00023237"/>
    </source>
</evidence>
<evidence type="ECO:0000256" key="1">
    <source>
        <dbReference type="ARBA" id="ARBA00004442"/>
    </source>
</evidence>
<dbReference type="AlphaFoldDB" id="A0A2W5EGY3"/>
<keyword evidence="2" id="KW-0472">Membrane</keyword>
<dbReference type="Pfam" id="PF14905">
    <property type="entry name" value="OMP_b-brl_3"/>
    <property type="match status" value="1"/>
</dbReference>
<dbReference type="Proteomes" id="UP000249645">
    <property type="component" value="Unassembled WGS sequence"/>
</dbReference>
<proteinExistence type="predicted"/>
<keyword evidence="3" id="KW-0998">Cell outer membrane</keyword>
<sequence>NARIGNGRYIKTGVGINLNYRNGWLNTYMMWNTSYSQSYNVLTYNSKIVNNDIASYQDRENYWHPASTYNNFKGGADFNLNKKNVLSLVVMGYISTTKQITTNNSIFSDAQKEPYQYIDTKLTGKNGVHNITYNINYKRNLDSLGSSIIIDADYAKYVQKDSDDNINNFMDPNGTIIRDPYIFKNNRPANIDIKSGKMDYTKYWTSKFKLESGLKYSSVNTDNNLVVYSIRNNAWELDCGRSNHFVYKEDIAAFYSTISQSYGDLSLQLGLRGEWTRSNANSITMDKVVKRNYFNLFPTLFTTYKINENNDLNFSYSRRINRPSYESLNPFVRYIDPYTSFVGNPFLKSSFSNSFELRHGFKQFLYTTLSYSHSTNIITNTILQDSTTGKVVNSSDNASSRDYLYLNIYATVPIAKWWSSETSLNINYNRSKSSIPDYSYNTHGFGTDINTDHTFSLPKTIKIQTSFRYSFPSVDGLARLKSGYGWDLGIQKQILEKRGTIKISATNIFAQAAYRAHYIGSGLDINWINRWEARRINVSFVYKFGNQKVKAANSRSTSSSDEQNRVNM</sequence>
<dbReference type="SUPFAM" id="SSF56935">
    <property type="entry name" value="Porins"/>
    <property type="match status" value="1"/>
</dbReference>
<comment type="subcellular location">
    <subcellularLocation>
        <location evidence="1">Cell outer membrane</location>
    </subcellularLocation>
</comment>
<organism evidence="5 6">
    <name type="scientific">Pseudopedobacter saltans</name>
    <dbReference type="NCBI Taxonomy" id="151895"/>
    <lineage>
        <taxon>Bacteria</taxon>
        <taxon>Pseudomonadati</taxon>
        <taxon>Bacteroidota</taxon>
        <taxon>Sphingobacteriia</taxon>
        <taxon>Sphingobacteriales</taxon>
        <taxon>Sphingobacteriaceae</taxon>
        <taxon>Pseudopedobacter</taxon>
    </lineage>
</organism>
<protein>
    <recommendedName>
        <fullName evidence="4">Outer membrane protein beta-barrel domain-containing protein</fullName>
    </recommendedName>
</protein>